<dbReference type="SMART" id="SM00184">
    <property type="entry name" value="RING"/>
    <property type="match status" value="1"/>
</dbReference>
<dbReference type="InterPro" id="IPR013083">
    <property type="entry name" value="Znf_RING/FYVE/PHD"/>
</dbReference>
<evidence type="ECO:0000313" key="20">
    <source>
        <dbReference type="Proteomes" id="UP000321393"/>
    </source>
</evidence>
<evidence type="ECO:0000313" key="18">
    <source>
        <dbReference type="EMBL" id="KAA0031432.1"/>
    </source>
</evidence>
<evidence type="ECO:0000256" key="9">
    <source>
        <dbReference type="ARBA" id="ARBA00022786"/>
    </source>
</evidence>
<dbReference type="GO" id="GO:0061630">
    <property type="term" value="F:ubiquitin protein ligase activity"/>
    <property type="evidence" value="ECO:0007669"/>
    <property type="project" value="UniProtKB-EC"/>
</dbReference>
<evidence type="ECO:0000256" key="6">
    <source>
        <dbReference type="ARBA" id="ARBA00022692"/>
    </source>
</evidence>
<evidence type="ECO:0000256" key="14">
    <source>
        <dbReference type="PROSITE-ProRule" id="PRU00175"/>
    </source>
</evidence>
<keyword evidence="5" id="KW-0808">Transferase</keyword>
<feature type="region of interest" description="Disordered" evidence="15">
    <location>
        <begin position="244"/>
        <end position="284"/>
    </location>
</feature>
<dbReference type="PROSITE" id="PS50089">
    <property type="entry name" value="ZF_RING_2"/>
    <property type="match status" value="1"/>
</dbReference>
<evidence type="ECO:0000256" key="3">
    <source>
        <dbReference type="ARBA" id="ARBA00004906"/>
    </source>
</evidence>
<comment type="catalytic activity">
    <reaction evidence="1">
        <text>S-ubiquitinyl-[E2 ubiquitin-conjugating enzyme]-L-cysteine + [acceptor protein]-L-lysine = [E2 ubiquitin-conjugating enzyme]-L-cysteine + N(6)-ubiquitinyl-[acceptor protein]-L-lysine.</text>
        <dbReference type="EC" id="2.3.2.27"/>
    </reaction>
</comment>
<gene>
    <name evidence="19" type="ORF">E5676_scaffold13G001880</name>
    <name evidence="18" type="ORF">E6C27_scaffold139G001890</name>
</gene>
<keyword evidence="8 14" id="KW-0863">Zinc-finger</keyword>
<comment type="pathway">
    <text evidence="3">Protein modification; protein ubiquitination.</text>
</comment>
<dbReference type="EMBL" id="SSTE01022915">
    <property type="protein sequence ID" value="KAA0031432.1"/>
    <property type="molecule type" value="Genomic_DNA"/>
</dbReference>
<comment type="caution">
    <text evidence="19">The sequence shown here is derived from an EMBL/GenBank/DDBJ whole genome shotgun (WGS) entry which is preliminary data.</text>
</comment>
<dbReference type="FunFam" id="3.30.40.10:FF:000233">
    <property type="entry name" value="RING-H2 finger protein ATL54"/>
    <property type="match status" value="1"/>
</dbReference>
<feature type="domain" description="RING-type" evidence="17">
    <location>
        <begin position="169"/>
        <end position="211"/>
    </location>
</feature>
<keyword evidence="12 16" id="KW-0472">Membrane</keyword>
<dbReference type="GO" id="GO:0008270">
    <property type="term" value="F:zinc ion binding"/>
    <property type="evidence" value="ECO:0007669"/>
    <property type="project" value="UniProtKB-KW"/>
</dbReference>
<feature type="compositionally biased region" description="Basic and acidic residues" evidence="15">
    <location>
        <begin position="254"/>
        <end position="281"/>
    </location>
</feature>
<keyword evidence="9" id="KW-0833">Ubl conjugation pathway</keyword>
<evidence type="ECO:0000256" key="15">
    <source>
        <dbReference type="SAM" id="MobiDB-lite"/>
    </source>
</evidence>
<dbReference type="GO" id="GO:0016567">
    <property type="term" value="P:protein ubiquitination"/>
    <property type="evidence" value="ECO:0007669"/>
    <property type="project" value="UniProtKB-UniPathway"/>
</dbReference>
<dbReference type="Pfam" id="PF13639">
    <property type="entry name" value="zf-RING_2"/>
    <property type="match status" value="1"/>
</dbReference>
<evidence type="ECO:0000256" key="11">
    <source>
        <dbReference type="ARBA" id="ARBA00022989"/>
    </source>
</evidence>
<dbReference type="Proteomes" id="UP000321393">
    <property type="component" value="Unassembled WGS sequence"/>
</dbReference>
<dbReference type="AlphaFoldDB" id="A0A5D3C4M8"/>
<keyword evidence="7" id="KW-0479">Metal-binding</keyword>
<dbReference type="InterPro" id="IPR044600">
    <property type="entry name" value="ATL1/ATL16-like"/>
</dbReference>
<evidence type="ECO:0000313" key="19">
    <source>
        <dbReference type="EMBL" id="TYK06883.1"/>
    </source>
</evidence>
<feature type="compositionally biased region" description="Polar residues" evidence="15">
    <location>
        <begin position="350"/>
        <end position="362"/>
    </location>
</feature>
<proteinExistence type="inferred from homology"/>
<evidence type="ECO:0000256" key="12">
    <source>
        <dbReference type="ARBA" id="ARBA00023136"/>
    </source>
</evidence>
<evidence type="ECO:0000313" key="21">
    <source>
        <dbReference type="Proteomes" id="UP000321947"/>
    </source>
</evidence>
<evidence type="ECO:0000256" key="8">
    <source>
        <dbReference type="ARBA" id="ARBA00022771"/>
    </source>
</evidence>
<dbReference type="GO" id="GO:0016020">
    <property type="term" value="C:membrane"/>
    <property type="evidence" value="ECO:0007669"/>
    <property type="project" value="UniProtKB-SubCell"/>
</dbReference>
<dbReference type="PANTHER" id="PTHR46913">
    <property type="entry name" value="RING-H2 FINGER PROTEIN ATL16"/>
    <property type="match status" value="1"/>
</dbReference>
<feature type="region of interest" description="Disordered" evidence="15">
    <location>
        <begin position="314"/>
        <end position="362"/>
    </location>
</feature>
<dbReference type="Gene3D" id="3.30.40.10">
    <property type="entry name" value="Zinc/RING finger domain, C3HC4 (zinc finger)"/>
    <property type="match status" value="1"/>
</dbReference>
<evidence type="ECO:0000256" key="5">
    <source>
        <dbReference type="ARBA" id="ARBA00022679"/>
    </source>
</evidence>
<evidence type="ECO:0000256" key="1">
    <source>
        <dbReference type="ARBA" id="ARBA00000900"/>
    </source>
</evidence>
<dbReference type="CDD" id="cd16461">
    <property type="entry name" value="RING-H2_EL5-like"/>
    <property type="match status" value="1"/>
</dbReference>
<dbReference type="UniPathway" id="UPA00143"/>
<sequence>MDFLSSRKLLSSDDEDDDLKKLCKDCFDYSSYSCPSYCLEKCKNYCYIHIPIPPPDADDINQTSSTKSPHKLSNLVTSTIALLSFTFLLVLCYAIYARFYSGRRRRIRLPDPPPPETHHQHEFLDEEQGPVLDHPIWYIRTIGLPPAVIDAIAVCKFKSGEGLIDGTECSVCLSEFEEDETLRLLPKCSHAFHLPCIDTWLRSHTNCPMCRAPVVAQSSAAAASPPPPRPPAETQIGELQREEGDGANLGESSARNEEEQEQQHEEEETHFADEDLEERSSDIQPVRRSVSLDSLSALRISSVFANVNEKLDSDAETIQRKGKKSSQGRGYSSTSSMNRSVSCSGKFLMRSSTQINTETNYS</sequence>
<name>A0A5D3C4M8_CUCMM</name>
<evidence type="ECO:0000259" key="17">
    <source>
        <dbReference type="PROSITE" id="PS50089"/>
    </source>
</evidence>
<feature type="compositionally biased region" description="Low complexity" evidence="15">
    <location>
        <begin position="327"/>
        <end position="336"/>
    </location>
</feature>
<keyword evidence="6 16" id="KW-0812">Transmembrane</keyword>
<accession>A0A5D3C4M8</accession>
<keyword evidence="10" id="KW-0862">Zinc</keyword>
<dbReference type="Proteomes" id="UP000321947">
    <property type="component" value="Unassembled WGS sequence"/>
</dbReference>
<dbReference type="EC" id="2.3.2.27" evidence="4"/>
<evidence type="ECO:0000256" key="13">
    <source>
        <dbReference type="ARBA" id="ARBA00024209"/>
    </source>
</evidence>
<dbReference type="SUPFAM" id="SSF57850">
    <property type="entry name" value="RING/U-box"/>
    <property type="match status" value="1"/>
</dbReference>
<comment type="similarity">
    <text evidence="13">Belongs to the RING-type zinc finger family. ATL subfamily.</text>
</comment>
<organism evidence="19 21">
    <name type="scientific">Cucumis melo var. makuwa</name>
    <name type="common">Oriental melon</name>
    <dbReference type="NCBI Taxonomy" id="1194695"/>
    <lineage>
        <taxon>Eukaryota</taxon>
        <taxon>Viridiplantae</taxon>
        <taxon>Streptophyta</taxon>
        <taxon>Embryophyta</taxon>
        <taxon>Tracheophyta</taxon>
        <taxon>Spermatophyta</taxon>
        <taxon>Magnoliopsida</taxon>
        <taxon>eudicotyledons</taxon>
        <taxon>Gunneridae</taxon>
        <taxon>Pentapetalae</taxon>
        <taxon>rosids</taxon>
        <taxon>fabids</taxon>
        <taxon>Cucurbitales</taxon>
        <taxon>Cucurbitaceae</taxon>
        <taxon>Benincaseae</taxon>
        <taxon>Cucumis</taxon>
    </lineage>
</organism>
<protein>
    <recommendedName>
        <fullName evidence="4">RING-type E3 ubiquitin transferase</fullName>
        <ecNumber evidence="4">2.3.2.27</ecNumber>
    </recommendedName>
</protein>
<dbReference type="EMBL" id="SSTD01013385">
    <property type="protein sequence ID" value="TYK06883.1"/>
    <property type="molecule type" value="Genomic_DNA"/>
</dbReference>
<feature type="transmembrane region" description="Helical" evidence="16">
    <location>
        <begin position="75"/>
        <end position="96"/>
    </location>
</feature>
<dbReference type="PANTHER" id="PTHR46913:SF19">
    <property type="entry name" value="RING-TYPE E3 UBIQUITIN TRANSFERASE"/>
    <property type="match status" value="1"/>
</dbReference>
<dbReference type="OrthoDB" id="9984778at2759"/>
<evidence type="ECO:0000256" key="10">
    <source>
        <dbReference type="ARBA" id="ARBA00022833"/>
    </source>
</evidence>
<evidence type="ECO:0000256" key="16">
    <source>
        <dbReference type="SAM" id="Phobius"/>
    </source>
</evidence>
<evidence type="ECO:0000256" key="2">
    <source>
        <dbReference type="ARBA" id="ARBA00004167"/>
    </source>
</evidence>
<comment type="subcellular location">
    <subcellularLocation>
        <location evidence="2">Membrane</location>
        <topology evidence="2">Single-pass membrane protein</topology>
    </subcellularLocation>
</comment>
<evidence type="ECO:0000256" key="4">
    <source>
        <dbReference type="ARBA" id="ARBA00012483"/>
    </source>
</evidence>
<keyword evidence="11 16" id="KW-1133">Transmembrane helix</keyword>
<reference evidence="20 21" key="1">
    <citation type="submission" date="2019-08" db="EMBL/GenBank/DDBJ databases">
        <title>Draft genome sequences of two oriental melons (Cucumis melo L. var makuwa).</title>
        <authorList>
            <person name="Kwon S.-Y."/>
        </authorList>
    </citation>
    <scope>NUCLEOTIDE SEQUENCE [LARGE SCALE GENOMIC DNA]</scope>
    <source>
        <strain evidence="21">cv. Chang Bougi</strain>
        <strain evidence="20">cv. SW 3</strain>
        <tissue evidence="19">Leaf</tissue>
    </source>
</reference>
<evidence type="ECO:0000256" key="7">
    <source>
        <dbReference type="ARBA" id="ARBA00022723"/>
    </source>
</evidence>
<dbReference type="InterPro" id="IPR001841">
    <property type="entry name" value="Znf_RING"/>
</dbReference>